<accession>A0AA36FK64</accession>
<name>A0AA36FK64_OCTVU</name>
<dbReference type="PANTHER" id="PTHR11753">
    <property type="entry name" value="ADAPTOR COMPLEXES SMALL SUBUNIT FAMILY"/>
    <property type="match status" value="1"/>
</dbReference>
<keyword evidence="11" id="KW-1185">Reference proteome</keyword>
<reference evidence="10" key="1">
    <citation type="submission" date="2023-08" db="EMBL/GenBank/DDBJ databases">
        <authorList>
            <person name="Alioto T."/>
            <person name="Alioto T."/>
            <person name="Gomez Garrido J."/>
        </authorList>
    </citation>
    <scope>NUCLEOTIDE SEQUENCE</scope>
</reference>
<evidence type="ECO:0000256" key="2">
    <source>
        <dbReference type="ARBA" id="ARBA00006972"/>
    </source>
</evidence>
<proteinExistence type="inferred from homology"/>
<evidence type="ECO:0000256" key="7">
    <source>
        <dbReference type="ARBA" id="ARBA00062526"/>
    </source>
</evidence>
<sequence>MLKFLLIINKAGRLRLSHYFEHHQQEDRSAMERDIVRHCLASDDKQCTFWEYRDFVVVYRKYVNLYLVAAVTSDENELAIYELMHNLLETLNVYFDKVSELDIIYNIDRVHVIIQEMFNTGYVMETSKNKALTSLRLLDTVKR</sequence>
<dbReference type="InterPro" id="IPR011012">
    <property type="entry name" value="Longin-like_dom_sf"/>
</dbReference>
<dbReference type="SUPFAM" id="SSF64356">
    <property type="entry name" value="SNARE-like"/>
    <property type="match status" value="1"/>
</dbReference>
<dbReference type="InterPro" id="IPR022775">
    <property type="entry name" value="AP_mu_sigma_su"/>
</dbReference>
<comment type="similarity">
    <text evidence="2 8">Belongs to the adaptor complexes small subunit family.</text>
</comment>
<protein>
    <recommendedName>
        <fullName evidence="8">AP complex subunit sigma</fullName>
    </recommendedName>
</protein>
<dbReference type="EMBL" id="OX597838">
    <property type="protein sequence ID" value="CAI9740677.1"/>
    <property type="molecule type" value="Genomic_DNA"/>
</dbReference>
<evidence type="ECO:0000256" key="4">
    <source>
        <dbReference type="ARBA" id="ARBA00022927"/>
    </source>
</evidence>
<dbReference type="AlphaFoldDB" id="A0AA36FK64"/>
<dbReference type="FunFam" id="3.30.450.60:FF:000010">
    <property type="entry name" value="AP complex subunit sigma"/>
    <property type="match status" value="1"/>
</dbReference>
<evidence type="ECO:0000259" key="9">
    <source>
        <dbReference type="Pfam" id="PF01217"/>
    </source>
</evidence>
<evidence type="ECO:0000256" key="1">
    <source>
        <dbReference type="ARBA" id="ARBA00004308"/>
    </source>
</evidence>
<evidence type="ECO:0000313" key="11">
    <source>
        <dbReference type="Proteomes" id="UP001162480"/>
    </source>
</evidence>
<dbReference type="Pfam" id="PF01217">
    <property type="entry name" value="Clat_adaptor_s"/>
    <property type="match status" value="1"/>
</dbReference>
<evidence type="ECO:0000256" key="5">
    <source>
        <dbReference type="ARBA" id="ARBA00023136"/>
    </source>
</evidence>
<dbReference type="InterPro" id="IPR016635">
    <property type="entry name" value="AP_complex_ssu"/>
</dbReference>
<dbReference type="Gene3D" id="3.30.450.60">
    <property type="match status" value="1"/>
</dbReference>
<dbReference type="GO" id="GO:0005737">
    <property type="term" value="C:cytoplasm"/>
    <property type="evidence" value="ECO:0007669"/>
    <property type="project" value="UniProtKB-ARBA"/>
</dbReference>
<evidence type="ECO:0000313" key="10">
    <source>
        <dbReference type="EMBL" id="CAI9740677.1"/>
    </source>
</evidence>
<feature type="domain" description="AP complex mu/sigma subunit" evidence="9">
    <location>
        <begin position="1"/>
        <end position="141"/>
    </location>
</feature>
<dbReference type="GO" id="GO:0012505">
    <property type="term" value="C:endomembrane system"/>
    <property type="evidence" value="ECO:0007669"/>
    <property type="project" value="UniProtKB-SubCell"/>
</dbReference>
<keyword evidence="4 8" id="KW-0653">Protein transport</keyword>
<dbReference type="Proteomes" id="UP001162480">
    <property type="component" value="Chromosome 25"/>
</dbReference>
<evidence type="ECO:0000256" key="3">
    <source>
        <dbReference type="ARBA" id="ARBA00022448"/>
    </source>
</evidence>
<dbReference type="PIRSF" id="PIRSF015588">
    <property type="entry name" value="AP_complex_sigma"/>
    <property type="match status" value="1"/>
</dbReference>
<evidence type="ECO:0000256" key="6">
    <source>
        <dbReference type="ARBA" id="ARBA00053594"/>
    </source>
</evidence>
<evidence type="ECO:0000256" key="8">
    <source>
        <dbReference type="PIRNR" id="PIRNR015588"/>
    </source>
</evidence>
<organism evidence="10 11">
    <name type="scientific">Octopus vulgaris</name>
    <name type="common">Common octopus</name>
    <dbReference type="NCBI Taxonomy" id="6645"/>
    <lineage>
        <taxon>Eukaryota</taxon>
        <taxon>Metazoa</taxon>
        <taxon>Spiralia</taxon>
        <taxon>Lophotrochozoa</taxon>
        <taxon>Mollusca</taxon>
        <taxon>Cephalopoda</taxon>
        <taxon>Coleoidea</taxon>
        <taxon>Octopodiformes</taxon>
        <taxon>Octopoda</taxon>
        <taxon>Incirrata</taxon>
        <taxon>Octopodidae</taxon>
        <taxon>Octopus</taxon>
    </lineage>
</organism>
<comment type="subcellular location">
    <subcellularLocation>
        <location evidence="1">Endomembrane system</location>
    </subcellularLocation>
</comment>
<dbReference type="GO" id="GO:0006886">
    <property type="term" value="P:intracellular protein transport"/>
    <property type="evidence" value="ECO:0007669"/>
    <property type="project" value="UniProtKB-UniRule"/>
</dbReference>
<keyword evidence="3 8" id="KW-0813">Transport</keyword>
<comment type="subunit">
    <text evidence="7">Adaptor protein complex 4 (AP-4) is a heterotetramer composed of two large adaptins (epsilon-type subunit AP4E1 and beta-type subunit AP4B1), a medium adaptin (mu-type subunit AP4M1) and a small adaptin (sigma-type AP4S1).</text>
</comment>
<gene>
    <name evidence="10" type="ORF">OCTVUL_1B015875</name>
</gene>
<keyword evidence="5 8" id="KW-0472">Membrane</keyword>
<comment type="function">
    <text evidence="6">Component of the adaptor protein complex 4 (AP-4). Adaptor protein complexes are vesicle coat components involved both in vesicle formation and cargo selection. They control the vesicular transport of proteins in different trafficking pathways. AP-4 forms a non clathrin-associated coat on vesicles departing the trans-Golgi network (TGN) and may be involved in the targeting of proteins from the trans-Golgi network (TGN) to the endosomal-lysosomal system. It is also involved in protein sorting to the basolateral membrane in epithelial cells and the proper asymmetric localization of somatodendritic proteins in neurons. AP-4 is involved in the recognition and binding of tyrosine-based sorting signals found in the cytoplasmic part of cargos, but may also recognize other types of sorting signal.</text>
</comment>